<sequence>MALTRRSMLLGTAATSAATLSLAACGGGDSGGGSGGGSGDPVLANGTEPESPLIPTNTNEVGGGRVLTSVFAGLVYYTADGKVENELAESIESEDNITWTIKITPDTTFSDDSPVTAQSFVDAWNYGANVNNAQKSQSFFQPIEGFADVATDGAAKDATMSGLKAVDETTLEVKLVSEQSDFPNRLGYTAYMPLPESAFEDMKAFGEKPVSNGPYMVESWTHDSEIVCVPNEKYDGPRKAANTGLTFTIYSSDDTMYNDLVSGNVDVVDMIPTSALSAFEDELGERAVNEPGAVFQSFTIAQNDPNFSGEAGKLRRQALSRAIDRKTICDSLFYGTRTPATDFVAPVIEGGGATDIPGAEVLEFDEAKAKELWEKAEGIQAFEGEFTLSYNADSPHKDWVEAVCNSLKNTLGIAATPKAFPAFGEFRKQITDRTMKGAFRSGWQADYPSVYNFLGPLYSSAAADGNGSNDGDYKNPEFDELLKEGLAAPDSEAALEKFKAAEAILMEDLPAIPLWYQNTFGGYSELVQDVQYGWDTVPLYYGVSK</sequence>
<dbReference type="Proteomes" id="UP001519290">
    <property type="component" value="Unassembled WGS sequence"/>
</dbReference>
<feature type="signal peptide" evidence="2">
    <location>
        <begin position="1"/>
        <end position="23"/>
    </location>
</feature>
<feature type="chain" id="PRO_5046738992" evidence="2">
    <location>
        <begin position="24"/>
        <end position="545"/>
    </location>
</feature>
<dbReference type="Gene3D" id="3.10.105.10">
    <property type="entry name" value="Dipeptide-binding Protein, Domain 3"/>
    <property type="match status" value="1"/>
</dbReference>
<evidence type="ECO:0000313" key="4">
    <source>
        <dbReference type="EMBL" id="MBP2382213.1"/>
    </source>
</evidence>
<name>A0ABS4X176_9MICO</name>
<dbReference type="PANTHER" id="PTHR30290">
    <property type="entry name" value="PERIPLASMIC BINDING COMPONENT OF ABC TRANSPORTER"/>
    <property type="match status" value="1"/>
</dbReference>
<dbReference type="Pfam" id="PF00496">
    <property type="entry name" value="SBP_bac_5"/>
    <property type="match status" value="1"/>
</dbReference>
<protein>
    <submittedName>
        <fullName evidence="4">Oligopeptide transport system substrate-binding protein</fullName>
    </submittedName>
</protein>
<dbReference type="InterPro" id="IPR039424">
    <property type="entry name" value="SBP_5"/>
</dbReference>
<feature type="domain" description="Solute-binding protein family 5" evidence="3">
    <location>
        <begin position="82"/>
        <end position="463"/>
    </location>
</feature>
<reference evidence="4 5" key="1">
    <citation type="submission" date="2021-03" db="EMBL/GenBank/DDBJ databases">
        <title>Sequencing the genomes of 1000 actinobacteria strains.</title>
        <authorList>
            <person name="Klenk H.-P."/>
        </authorList>
    </citation>
    <scope>NUCLEOTIDE SEQUENCE [LARGE SCALE GENOMIC DNA]</scope>
    <source>
        <strain evidence="4 5">DSM 14566</strain>
    </source>
</reference>
<dbReference type="InterPro" id="IPR030678">
    <property type="entry name" value="Peptide/Ni-bd"/>
</dbReference>
<dbReference type="InterPro" id="IPR000914">
    <property type="entry name" value="SBP_5_dom"/>
</dbReference>
<dbReference type="Gene3D" id="3.90.76.10">
    <property type="entry name" value="Dipeptide-binding Protein, Domain 1"/>
    <property type="match status" value="1"/>
</dbReference>
<keyword evidence="5" id="KW-1185">Reference proteome</keyword>
<dbReference type="EMBL" id="JAGIOD010000001">
    <property type="protein sequence ID" value="MBP2382213.1"/>
    <property type="molecule type" value="Genomic_DNA"/>
</dbReference>
<evidence type="ECO:0000259" key="3">
    <source>
        <dbReference type="Pfam" id="PF00496"/>
    </source>
</evidence>
<evidence type="ECO:0000256" key="2">
    <source>
        <dbReference type="SAM" id="SignalP"/>
    </source>
</evidence>
<feature type="compositionally biased region" description="Gly residues" evidence="1">
    <location>
        <begin position="30"/>
        <end position="39"/>
    </location>
</feature>
<dbReference type="RefSeq" id="WP_209901922.1">
    <property type="nucleotide sequence ID" value="NZ_BAAAJW010000003.1"/>
</dbReference>
<evidence type="ECO:0000313" key="5">
    <source>
        <dbReference type="Proteomes" id="UP001519290"/>
    </source>
</evidence>
<dbReference type="PIRSF" id="PIRSF002741">
    <property type="entry name" value="MppA"/>
    <property type="match status" value="1"/>
</dbReference>
<keyword evidence="2" id="KW-0732">Signal</keyword>
<comment type="caution">
    <text evidence="4">The sequence shown here is derived from an EMBL/GenBank/DDBJ whole genome shotgun (WGS) entry which is preliminary data.</text>
</comment>
<dbReference type="PROSITE" id="PS51257">
    <property type="entry name" value="PROKAR_LIPOPROTEIN"/>
    <property type="match status" value="1"/>
</dbReference>
<dbReference type="CDD" id="cd00995">
    <property type="entry name" value="PBP2_NikA_DppA_OppA_like"/>
    <property type="match status" value="1"/>
</dbReference>
<organism evidence="4 5">
    <name type="scientific">Brachybacterium sacelli</name>
    <dbReference type="NCBI Taxonomy" id="173364"/>
    <lineage>
        <taxon>Bacteria</taxon>
        <taxon>Bacillati</taxon>
        <taxon>Actinomycetota</taxon>
        <taxon>Actinomycetes</taxon>
        <taxon>Micrococcales</taxon>
        <taxon>Dermabacteraceae</taxon>
        <taxon>Brachybacterium</taxon>
    </lineage>
</organism>
<gene>
    <name evidence="4" type="ORF">JOF43_002170</name>
</gene>
<dbReference type="Gene3D" id="3.40.190.10">
    <property type="entry name" value="Periplasmic binding protein-like II"/>
    <property type="match status" value="1"/>
</dbReference>
<accession>A0ABS4X176</accession>
<feature type="region of interest" description="Disordered" evidence="1">
    <location>
        <begin position="30"/>
        <end position="54"/>
    </location>
</feature>
<dbReference type="SUPFAM" id="SSF53850">
    <property type="entry name" value="Periplasmic binding protein-like II"/>
    <property type="match status" value="1"/>
</dbReference>
<proteinExistence type="predicted"/>
<dbReference type="PANTHER" id="PTHR30290:SF83">
    <property type="entry name" value="ABC TRANSPORTER SUBSTRATE-BINDING PROTEIN"/>
    <property type="match status" value="1"/>
</dbReference>
<evidence type="ECO:0000256" key="1">
    <source>
        <dbReference type="SAM" id="MobiDB-lite"/>
    </source>
</evidence>